<dbReference type="InterPro" id="IPR027413">
    <property type="entry name" value="GROEL-like_equatorial_sf"/>
</dbReference>
<dbReference type="GO" id="GO:0005524">
    <property type="term" value="F:ATP binding"/>
    <property type="evidence" value="ECO:0007669"/>
    <property type="project" value="UniProtKB-KW"/>
</dbReference>
<evidence type="ECO:0000313" key="4">
    <source>
        <dbReference type="EMBL" id="KIZ03633.1"/>
    </source>
</evidence>
<dbReference type="OrthoDB" id="1928377at2759"/>
<dbReference type="AlphaFoldDB" id="A0A0D2JYL5"/>
<accession>A0A0D2JYL5</accession>
<organism evidence="4 5">
    <name type="scientific">Monoraphidium neglectum</name>
    <dbReference type="NCBI Taxonomy" id="145388"/>
    <lineage>
        <taxon>Eukaryota</taxon>
        <taxon>Viridiplantae</taxon>
        <taxon>Chlorophyta</taxon>
        <taxon>core chlorophytes</taxon>
        <taxon>Chlorophyceae</taxon>
        <taxon>CS clade</taxon>
        <taxon>Sphaeropleales</taxon>
        <taxon>Selenastraceae</taxon>
        <taxon>Monoraphidium</taxon>
    </lineage>
</organism>
<proteinExistence type="predicted"/>
<dbReference type="RefSeq" id="XP_013902652.1">
    <property type="nucleotide sequence ID" value="XM_014047198.1"/>
</dbReference>
<keyword evidence="5" id="KW-1185">Reference proteome</keyword>
<dbReference type="InterPro" id="IPR017998">
    <property type="entry name" value="Chaperone_TCP-1"/>
</dbReference>
<reference evidence="4 5" key="1">
    <citation type="journal article" date="2013" name="BMC Genomics">
        <title>Reconstruction of the lipid metabolism for the microalga Monoraphidium neglectum from its genome sequence reveals characteristics suitable for biofuel production.</title>
        <authorList>
            <person name="Bogen C."/>
            <person name="Al-Dilaimi A."/>
            <person name="Albersmeier A."/>
            <person name="Wichmann J."/>
            <person name="Grundmann M."/>
            <person name="Rupp O."/>
            <person name="Lauersen K.J."/>
            <person name="Blifernez-Klassen O."/>
            <person name="Kalinowski J."/>
            <person name="Goesmann A."/>
            <person name="Mussgnug J.H."/>
            <person name="Kruse O."/>
        </authorList>
    </citation>
    <scope>NUCLEOTIDE SEQUENCE [LARGE SCALE GENOMIC DNA]</scope>
    <source>
        <strain evidence="4 5">SAG 48.87</strain>
    </source>
</reference>
<evidence type="ECO:0000313" key="5">
    <source>
        <dbReference type="Proteomes" id="UP000054498"/>
    </source>
</evidence>
<dbReference type="Pfam" id="PF00118">
    <property type="entry name" value="Cpn60_TCP1"/>
    <property type="match status" value="1"/>
</dbReference>
<sequence length="143" mass="14328">MAGLSLPGLDATDVHNKLRQEHALQDGNGKNFGADVNNGGVCNTFDSFVWKPALVKINVIQSATEAACLILSVDKTVRNPASKAPDVAAMGAGCGGTCGCGGRRPGARVPHGTMTLGASSLAAHLAAGVAAAEGRACDVTCGR</sequence>
<dbReference type="GO" id="GO:0140662">
    <property type="term" value="F:ATP-dependent protein folding chaperone"/>
    <property type="evidence" value="ECO:0007669"/>
    <property type="project" value="InterPro"/>
</dbReference>
<gene>
    <name evidence="4" type="ORF">MNEG_4323</name>
</gene>
<dbReference type="InterPro" id="IPR002423">
    <property type="entry name" value="Cpn60/GroEL/TCP-1"/>
</dbReference>
<dbReference type="KEGG" id="mng:MNEG_4323"/>
<dbReference type="SUPFAM" id="SSF48592">
    <property type="entry name" value="GroEL equatorial domain-like"/>
    <property type="match status" value="1"/>
</dbReference>
<dbReference type="PANTHER" id="PTHR11353">
    <property type="entry name" value="CHAPERONIN"/>
    <property type="match status" value="1"/>
</dbReference>
<dbReference type="Proteomes" id="UP000054498">
    <property type="component" value="Unassembled WGS sequence"/>
</dbReference>
<evidence type="ECO:0000256" key="3">
    <source>
        <dbReference type="ARBA" id="ARBA00023186"/>
    </source>
</evidence>
<keyword evidence="1" id="KW-0547">Nucleotide-binding</keyword>
<name>A0A0D2JYL5_9CHLO</name>
<dbReference type="EMBL" id="KK100814">
    <property type="protein sequence ID" value="KIZ03633.1"/>
    <property type="molecule type" value="Genomic_DNA"/>
</dbReference>
<dbReference type="GeneID" id="25737201"/>
<keyword evidence="2" id="KW-0067">ATP-binding</keyword>
<dbReference type="STRING" id="145388.A0A0D2JYL5"/>
<dbReference type="Gene3D" id="1.10.560.10">
    <property type="entry name" value="GroEL-like equatorial domain"/>
    <property type="match status" value="1"/>
</dbReference>
<evidence type="ECO:0000256" key="2">
    <source>
        <dbReference type="ARBA" id="ARBA00022840"/>
    </source>
</evidence>
<protein>
    <submittedName>
        <fullName evidence="4">T-complex protein 1 subunit eta</fullName>
    </submittedName>
</protein>
<evidence type="ECO:0000256" key="1">
    <source>
        <dbReference type="ARBA" id="ARBA00022741"/>
    </source>
</evidence>
<keyword evidence="3" id="KW-0143">Chaperone</keyword>